<accession>A0A2V3UKV6</accession>
<organism evidence="9 10">
    <name type="scientific">Chelatococcus asaccharovorans</name>
    <dbReference type="NCBI Taxonomy" id="28210"/>
    <lineage>
        <taxon>Bacteria</taxon>
        <taxon>Pseudomonadati</taxon>
        <taxon>Pseudomonadota</taxon>
        <taxon>Alphaproteobacteria</taxon>
        <taxon>Hyphomicrobiales</taxon>
        <taxon>Chelatococcaceae</taxon>
        <taxon>Chelatococcus</taxon>
    </lineage>
</organism>
<evidence type="ECO:0000256" key="3">
    <source>
        <dbReference type="ARBA" id="ARBA00006759"/>
    </source>
</evidence>
<dbReference type="EMBL" id="QJJK01000001">
    <property type="protein sequence ID" value="PXW64934.1"/>
    <property type="molecule type" value="Genomic_DNA"/>
</dbReference>
<feature type="binding site" evidence="7">
    <location>
        <position position="114"/>
    </location>
    <ligand>
        <name>Zn(2+)</name>
        <dbReference type="ChEBI" id="CHEBI:29105"/>
        <label>1</label>
    </ligand>
</feature>
<dbReference type="Proteomes" id="UP000248021">
    <property type="component" value="Unassembled WGS sequence"/>
</dbReference>
<evidence type="ECO:0000256" key="5">
    <source>
        <dbReference type="ARBA" id="ARBA00022801"/>
    </source>
</evidence>
<dbReference type="AlphaFoldDB" id="A0A2V3UKV6"/>
<dbReference type="UniPathway" id="UPA00619">
    <property type="reaction ID" value="UER00676"/>
</dbReference>
<feature type="binding site" evidence="7">
    <location>
        <position position="61"/>
    </location>
    <ligand>
        <name>Zn(2+)</name>
        <dbReference type="ChEBI" id="CHEBI:29105"/>
        <label>2</label>
    </ligand>
</feature>
<dbReference type="GO" id="GO:0004416">
    <property type="term" value="F:hydroxyacylglutathione hydrolase activity"/>
    <property type="evidence" value="ECO:0007669"/>
    <property type="project" value="UniProtKB-UniRule"/>
</dbReference>
<dbReference type="EC" id="3.1.2.6" evidence="7"/>
<reference evidence="9 10" key="1">
    <citation type="submission" date="2018-05" db="EMBL/GenBank/DDBJ databases">
        <title>Genomic Encyclopedia of Type Strains, Phase IV (KMG-IV): sequencing the most valuable type-strain genomes for metagenomic binning, comparative biology and taxonomic classification.</title>
        <authorList>
            <person name="Goeker M."/>
        </authorList>
    </citation>
    <scope>NUCLEOTIDE SEQUENCE [LARGE SCALE GENOMIC DNA]</scope>
    <source>
        <strain evidence="9 10">DSM 6462</strain>
    </source>
</reference>
<feature type="binding site" evidence="7">
    <location>
        <position position="56"/>
    </location>
    <ligand>
        <name>Zn(2+)</name>
        <dbReference type="ChEBI" id="CHEBI:29105"/>
        <label>1</label>
    </ligand>
</feature>
<comment type="pathway">
    <text evidence="2 7">Secondary metabolite metabolism; methylglyoxal degradation; (R)-lactate from methylglyoxal: step 2/2.</text>
</comment>
<feature type="binding site" evidence="7">
    <location>
        <position position="171"/>
    </location>
    <ligand>
        <name>Zn(2+)</name>
        <dbReference type="ChEBI" id="CHEBI:29105"/>
        <label>2</label>
    </ligand>
</feature>
<dbReference type="GO" id="GO:0046872">
    <property type="term" value="F:metal ion binding"/>
    <property type="evidence" value="ECO:0007669"/>
    <property type="project" value="UniProtKB-KW"/>
</dbReference>
<dbReference type="GO" id="GO:0019243">
    <property type="term" value="P:methylglyoxal catabolic process to D-lactate via S-lactoyl-glutathione"/>
    <property type="evidence" value="ECO:0007669"/>
    <property type="project" value="UniProtKB-UniRule"/>
</dbReference>
<dbReference type="PIRSF" id="PIRSF005457">
    <property type="entry name" value="Glx"/>
    <property type="match status" value="1"/>
</dbReference>
<keyword evidence="5 7" id="KW-0378">Hydrolase</keyword>
<keyword evidence="6 7" id="KW-0862">Zinc</keyword>
<feature type="binding site" evidence="7">
    <location>
        <position position="58"/>
    </location>
    <ligand>
        <name>Zn(2+)</name>
        <dbReference type="ChEBI" id="CHEBI:29105"/>
        <label>1</label>
    </ligand>
</feature>
<dbReference type="InterPro" id="IPR036866">
    <property type="entry name" value="RibonucZ/Hydroxyglut_hydro"/>
</dbReference>
<evidence type="ECO:0000256" key="7">
    <source>
        <dbReference type="HAMAP-Rule" id="MF_01374"/>
    </source>
</evidence>
<dbReference type="CDD" id="cd07723">
    <property type="entry name" value="hydroxyacylglutathione_hydrolase_MBL-fold"/>
    <property type="match status" value="1"/>
</dbReference>
<dbReference type="RefSeq" id="WP_110372950.1">
    <property type="nucleotide sequence ID" value="NZ_JAHBRY010000001.1"/>
</dbReference>
<name>A0A2V3UKV6_9HYPH</name>
<evidence type="ECO:0000313" key="9">
    <source>
        <dbReference type="EMBL" id="PXW64934.1"/>
    </source>
</evidence>
<evidence type="ECO:0000256" key="4">
    <source>
        <dbReference type="ARBA" id="ARBA00022723"/>
    </source>
</evidence>
<protein>
    <recommendedName>
        <fullName evidence="7">Hydroxyacylglutathione hydrolase</fullName>
        <ecNumber evidence="7">3.1.2.6</ecNumber>
    </recommendedName>
    <alternativeName>
        <fullName evidence="7">Glyoxalase II</fullName>
        <shortName evidence="7">Glx II</shortName>
    </alternativeName>
</protein>
<dbReference type="InterPro" id="IPR017782">
    <property type="entry name" value="Hydroxyacylglutathione_Hdrlase"/>
</dbReference>
<dbReference type="PANTHER" id="PTHR43705">
    <property type="entry name" value="HYDROXYACYLGLUTATHIONE HYDROLASE"/>
    <property type="match status" value="1"/>
</dbReference>
<dbReference type="InterPro" id="IPR001279">
    <property type="entry name" value="Metallo-B-lactamas"/>
</dbReference>
<dbReference type="HAMAP" id="MF_01374">
    <property type="entry name" value="Glyoxalase_2"/>
    <property type="match status" value="1"/>
</dbReference>
<dbReference type="PANTHER" id="PTHR43705:SF1">
    <property type="entry name" value="HYDROXYACYLGLUTATHIONE HYDROLASE GLOB"/>
    <property type="match status" value="1"/>
</dbReference>
<comment type="subunit">
    <text evidence="7">Monomer.</text>
</comment>
<dbReference type="InterPro" id="IPR032282">
    <property type="entry name" value="HAGH_C"/>
</dbReference>
<feature type="binding site" evidence="7">
    <location>
        <position position="133"/>
    </location>
    <ligand>
        <name>Zn(2+)</name>
        <dbReference type="ChEBI" id="CHEBI:29105"/>
        <label>2</label>
    </ligand>
</feature>
<comment type="caution">
    <text evidence="9">The sequence shown here is derived from an EMBL/GenBank/DDBJ whole genome shotgun (WGS) entry which is preliminary data.</text>
</comment>
<dbReference type="InterPro" id="IPR050110">
    <property type="entry name" value="Glyoxalase_II_hydrolase"/>
</dbReference>
<comment type="similarity">
    <text evidence="3 7">Belongs to the metallo-beta-lactamase superfamily. Glyoxalase II family.</text>
</comment>
<dbReference type="SUPFAM" id="SSF56281">
    <property type="entry name" value="Metallo-hydrolase/oxidoreductase"/>
    <property type="match status" value="1"/>
</dbReference>
<keyword evidence="10" id="KW-1185">Reference proteome</keyword>
<dbReference type="Pfam" id="PF16123">
    <property type="entry name" value="HAGH_C"/>
    <property type="match status" value="1"/>
</dbReference>
<sequence length="255" mass="27404">MPAQIEVFPCRSDNIGVLIHDPATGATAAIDAPEADPILEVLAARNWSLTDILVTHKHADHVEGILPLKDRYDIRVVGPGAEADAIPGIDVTVHDGDVVKVGQLAAKVIATPGHTAGHIAYWFEREEALFAGDTLFALGCGRIFENTPEEMWQSLQKLAALPDATRLYCGHEYTQSNARFALAVTPDDPALRERAAAIDATRAAGKLTIPSTLGEEKATNPFLRAGEPALAKAVSLENGRAADVFAALRRWKDKF</sequence>
<keyword evidence="4 7" id="KW-0479">Metal-binding</keyword>
<dbReference type="Gene3D" id="3.60.15.10">
    <property type="entry name" value="Ribonuclease Z/Hydroxyacylglutathione hydrolase-like"/>
    <property type="match status" value="1"/>
</dbReference>
<comment type="catalytic activity">
    <reaction evidence="1 7">
        <text>an S-(2-hydroxyacyl)glutathione + H2O = a 2-hydroxy carboxylate + glutathione + H(+)</text>
        <dbReference type="Rhea" id="RHEA:21864"/>
        <dbReference type="ChEBI" id="CHEBI:15377"/>
        <dbReference type="ChEBI" id="CHEBI:15378"/>
        <dbReference type="ChEBI" id="CHEBI:57925"/>
        <dbReference type="ChEBI" id="CHEBI:58896"/>
        <dbReference type="ChEBI" id="CHEBI:71261"/>
        <dbReference type="EC" id="3.1.2.6"/>
    </reaction>
</comment>
<evidence type="ECO:0000256" key="2">
    <source>
        <dbReference type="ARBA" id="ARBA00004963"/>
    </source>
</evidence>
<dbReference type="OrthoDB" id="9802248at2"/>
<evidence type="ECO:0000256" key="1">
    <source>
        <dbReference type="ARBA" id="ARBA00001623"/>
    </source>
</evidence>
<comment type="cofactor">
    <cofactor evidence="7">
        <name>Zn(2+)</name>
        <dbReference type="ChEBI" id="CHEBI:29105"/>
    </cofactor>
    <text evidence="7">Binds 2 Zn(2+) ions per subunit.</text>
</comment>
<proteinExistence type="inferred from homology"/>
<dbReference type="SMART" id="SM00849">
    <property type="entry name" value="Lactamase_B"/>
    <property type="match status" value="1"/>
</dbReference>
<evidence type="ECO:0000256" key="6">
    <source>
        <dbReference type="ARBA" id="ARBA00022833"/>
    </source>
</evidence>
<dbReference type="NCBIfam" id="TIGR03413">
    <property type="entry name" value="GSH_gloB"/>
    <property type="match status" value="1"/>
</dbReference>
<dbReference type="Pfam" id="PF00753">
    <property type="entry name" value="Lactamase_B"/>
    <property type="match status" value="1"/>
</dbReference>
<feature type="binding site" evidence="7">
    <location>
        <position position="133"/>
    </location>
    <ligand>
        <name>Zn(2+)</name>
        <dbReference type="ChEBI" id="CHEBI:29105"/>
        <label>1</label>
    </ligand>
</feature>
<evidence type="ECO:0000259" key="8">
    <source>
        <dbReference type="SMART" id="SM00849"/>
    </source>
</evidence>
<comment type="function">
    <text evidence="7">Thiolesterase that catalyzes the hydrolysis of S-D-lactoyl-glutathione to form glutathione and D-lactic acid.</text>
</comment>
<dbReference type="InterPro" id="IPR035680">
    <property type="entry name" value="Clx_II_MBL"/>
</dbReference>
<gene>
    <name evidence="7" type="primary">gloB</name>
    <name evidence="9" type="ORF">C7450_101694</name>
</gene>
<feature type="domain" description="Metallo-beta-lactamase" evidence="8">
    <location>
        <begin position="13"/>
        <end position="171"/>
    </location>
</feature>
<feature type="binding site" evidence="7">
    <location>
        <position position="60"/>
    </location>
    <ligand>
        <name>Zn(2+)</name>
        <dbReference type="ChEBI" id="CHEBI:29105"/>
        <label>2</label>
    </ligand>
</feature>
<evidence type="ECO:0000313" key="10">
    <source>
        <dbReference type="Proteomes" id="UP000248021"/>
    </source>
</evidence>